<dbReference type="Proteomes" id="UP000077857">
    <property type="component" value="Unassembled WGS sequence"/>
</dbReference>
<sequence>MRIPELSIRHLPSSLHAIAIRSAGKGYGGIDASIWCKMPRNLRYLSALSCEALRTSYANADFSMS</sequence>
<evidence type="ECO:0000313" key="2">
    <source>
        <dbReference type="Proteomes" id="UP000077857"/>
    </source>
</evidence>
<evidence type="ECO:0000313" key="1">
    <source>
        <dbReference type="EMBL" id="OAI13350.1"/>
    </source>
</evidence>
<gene>
    <name evidence="1" type="ORF">A1507_17410</name>
</gene>
<name>A0A177N882_9GAMM</name>
<protein>
    <submittedName>
        <fullName evidence="1">Uncharacterized protein</fullName>
    </submittedName>
</protein>
<proteinExistence type="predicted"/>
<comment type="caution">
    <text evidence="1">The sequence shown here is derived from an EMBL/GenBank/DDBJ whole genome shotgun (WGS) entry which is preliminary data.</text>
</comment>
<reference evidence="1 2" key="1">
    <citation type="submission" date="2016-03" db="EMBL/GenBank/DDBJ databases">
        <authorList>
            <person name="Ploux O."/>
        </authorList>
    </citation>
    <scope>NUCLEOTIDE SEQUENCE [LARGE SCALE GENOMIC DNA]</scope>
    <source>
        <strain evidence="1 2">R-45378</strain>
    </source>
</reference>
<dbReference type="AlphaFoldDB" id="A0A177N882"/>
<organism evidence="1 2">
    <name type="scientific">Methylomonas koyamae</name>
    <dbReference type="NCBI Taxonomy" id="702114"/>
    <lineage>
        <taxon>Bacteria</taxon>
        <taxon>Pseudomonadati</taxon>
        <taxon>Pseudomonadota</taxon>
        <taxon>Gammaproteobacteria</taxon>
        <taxon>Methylococcales</taxon>
        <taxon>Methylococcaceae</taxon>
        <taxon>Methylomonas</taxon>
    </lineage>
</organism>
<accession>A0A177N882</accession>
<dbReference type="EMBL" id="LUUJ01000101">
    <property type="protein sequence ID" value="OAI13350.1"/>
    <property type="molecule type" value="Genomic_DNA"/>
</dbReference>